<name>A0AAV5U4H9_9BILA</name>
<feature type="region of interest" description="Disordered" evidence="1">
    <location>
        <begin position="60"/>
        <end position="85"/>
    </location>
</feature>
<accession>A0AAV5U4H9</accession>
<protein>
    <submittedName>
        <fullName evidence="2">Uncharacterized protein</fullName>
    </submittedName>
</protein>
<comment type="caution">
    <text evidence="2">The sequence shown here is derived from an EMBL/GenBank/DDBJ whole genome shotgun (WGS) entry which is preliminary data.</text>
</comment>
<gene>
    <name evidence="2" type="ORF">PENTCL1PPCAC_23919</name>
</gene>
<evidence type="ECO:0000256" key="1">
    <source>
        <dbReference type="SAM" id="MobiDB-lite"/>
    </source>
</evidence>
<keyword evidence="3" id="KW-1185">Reference proteome</keyword>
<reference evidence="2" key="1">
    <citation type="submission" date="2023-10" db="EMBL/GenBank/DDBJ databases">
        <title>Genome assembly of Pristionchus species.</title>
        <authorList>
            <person name="Yoshida K."/>
            <person name="Sommer R.J."/>
        </authorList>
    </citation>
    <scope>NUCLEOTIDE SEQUENCE</scope>
    <source>
        <strain evidence="2">RS0144</strain>
    </source>
</reference>
<proteinExistence type="predicted"/>
<dbReference type="EMBL" id="BTSX01000005">
    <property type="protein sequence ID" value="GMT01745.1"/>
    <property type="molecule type" value="Genomic_DNA"/>
</dbReference>
<dbReference type="AlphaFoldDB" id="A0AAV5U4H9"/>
<sequence>RTSTRTGRCGAAGLEVPRCDRSRSTTSRSGNTRAIVTTTVMDRTRAIGTTTNLFRTTVDRPVPATSPLHETVTPLNCPTTTGDTTRMRSTMMRTRRRIPATRTTKTRTTTRCTRAATAATLRKRHPAGPYHLRTRVTVATPCSRRWTLTRRWLHGDTTVMVRSGKVGFKNSSLFR</sequence>
<feature type="non-terminal residue" evidence="2">
    <location>
        <position position="1"/>
    </location>
</feature>
<organism evidence="2 3">
    <name type="scientific">Pristionchus entomophagus</name>
    <dbReference type="NCBI Taxonomy" id="358040"/>
    <lineage>
        <taxon>Eukaryota</taxon>
        <taxon>Metazoa</taxon>
        <taxon>Ecdysozoa</taxon>
        <taxon>Nematoda</taxon>
        <taxon>Chromadorea</taxon>
        <taxon>Rhabditida</taxon>
        <taxon>Rhabditina</taxon>
        <taxon>Diplogasteromorpha</taxon>
        <taxon>Diplogasteroidea</taxon>
        <taxon>Neodiplogasteridae</taxon>
        <taxon>Pristionchus</taxon>
    </lineage>
</organism>
<dbReference type="Proteomes" id="UP001432027">
    <property type="component" value="Unassembled WGS sequence"/>
</dbReference>
<evidence type="ECO:0000313" key="3">
    <source>
        <dbReference type="Proteomes" id="UP001432027"/>
    </source>
</evidence>
<evidence type="ECO:0000313" key="2">
    <source>
        <dbReference type="EMBL" id="GMT01745.1"/>
    </source>
</evidence>